<evidence type="ECO:0000313" key="3">
    <source>
        <dbReference type="EMBL" id="UUX92380.1"/>
    </source>
</evidence>
<dbReference type="AlphaFoldDB" id="A0A9E7PM35"/>
<proteinExistence type="predicted"/>
<sequence>MKIGIIGGTGDIGEGLAHRLSHEHEIIIGSRNKERACTMGECLTEDLRGKGIEAKCIGATNQEAVDDADIVILSVNYKHLESTLAGLTGFEDKIVITPVNPISKKDYFFFDPPAEGSAALKIKSLLPESSCIVAAFNNISAQKWKRISEELNYSVVVCSDDEDAKKTVMDLVNSISELKALDGGPLEMSGIVESMTPLILNIAKYNNMRDVGIKFF</sequence>
<dbReference type="Gene3D" id="3.40.50.720">
    <property type="entry name" value="NAD(P)-binding Rossmann-like Domain"/>
    <property type="match status" value="1"/>
</dbReference>
<dbReference type="InterPro" id="IPR051267">
    <property type="entry name" value="STEAP_metalloreductase"/>
</dbReference>
<dbReference type="Pfam" id="PF03807">
    <property type="entry name" value="F420_oxidored"/>
    <property type="match status" value="1"/>
</dbReference>
<name>A0A9E7PM35_9EURY</name>
<keyword evidence="4" id="KW-1185">Reference proteome</keyword>
<dbReference type="GO" id="GO:0015677">
    <property type="term" value="P:copper ion import"/>
    <property type="evidence" value="ECO:0007669"/>
    <property type="project" value="TreeGrafter"/>
</dbReference>
<keyword evidence="1" id="KW-0560">Oxidoreductase</keyword>
<dbReference type="GO" id="GO:0052851">
    <property type="term" value="F:ferric-chelate reductase (NADPH) activity"/>
    <property type="evidence" value="ECO:0007669"/>
    <property type="project" value="TreeGrafter"/>
</dbReference>
<protein>
    <submittedName>
        <fullName evidence="3">NADPH-dependent F420 reductase</fullName>
    </submittedName>
</protein>
<dbReference type="KEGG" id="mend:L6E24_13740"/>
<dbReference type="PANTHER" id="PTHR14239:SF0">
    <property type="entry name" value="F420-DEPENDENT NADP REDUCTASE"/>
    <property type="match status" value="1"/>
</dbReference>
<dbReference type="Proteomes" id="UP001060368">
    <property type="component" value="Chromosome"/>
</dbReference>
<reference evidence="3" key="1">
    <citation type="submission" date="2022-04" db="EMBL/GenBank/DDBJ databases">
        <title>Complete genome of Methanoplanus endosymbiosus DSM 3599.</title>
        <authorList>
            <person name="Chen S.-C."/>
            <person name="You Y.-T."/>
            <person name="Zhou Y.-Z."/>
            <person name="Lai M.-C."/>
        </authorList>
    </citation>
    <scope>NUCLEOTIDE SEQUENCE</scope>
    <source>
        <strain evidence="3">DSM 3599</strain>
    </source>
</reference>
<gene>
    <name evidence="3" type="primary">npdG</name>
    <name evidence="3" type="ORF">L6E24_13740</name>
</gene>
<organism evidence="3 4">
    <name type="scientific">Methanoplanus endosymbiosus</name>
    <dbReference type="NCBI Taxonomy" id="33865"/>
    <lineage>
        <taxon>Archaea</taxon>
        <taxon>Methanobacteriati</taxon>
        <taxon>Methanobacteriota</taxon>
        <taxon>Stenosarchaea group</taxon>
        <taxon>Methanomicrobia</taxon>
        <taxon>Methanomicrobiales</taxon>
        <taxon>Methanomicrobiaceae</taxon>
        <taxon>Methanoplanus</taxon>
    </lineage>
</organism>
<evidence type="ECO:0000313" key="4">
    <source>
        <dbReference type="Proteomes" id="UP001060368"/>
    </source>
</evidence>
<dbReference type="SUPFAM" id="SSF51735">
    <property type="entry name" value="NAD(P)-binding Rossmann-fold domains"/>
    <property type="match status" value="1"/>
</dbReference>
<dbReference type="GO" id="GO:0070967">
    <property type="term" value="F:coenzyme F420 binding"/>
    <property type="evidence" value="ECO:0007669"/>
    <property type="project" value="InterPro"/>
</dbReference>
<dbReference type="GO" id="GO:0005886">
    <property type="term" value="C:plasma membrane"/>
    <property type="evidence" value="ECO:0007669"/>
    <property type="project" value="TreeGrafter"/>
</dbReference>
<feature type="domain" description="Pyrroline-5-carboxylate reductase catalytic N-terminal" evidence="2">
    <location>
        <begin position="2"/>
        <end position="101"/>
    </location>
</feature>
<dbReference type="InterPro" id="IPR028939">
    <property type="entry name" value="P5C_Rdtase_cat_N"/>
</dbReference>
<dbReference type="GeneID" id="74308786"/>
<evidence type="ECO:0000256" key="1">
    <source>
        <dbReference type="ARBA" id="ARBA00023002"/>
    </source>
</evidence>
<dbReference type="GO" id="GO:0050661">
    <property type="term" value="F:NADP binding"/>
    <property type="evidence" value="ECO:0007669"/>
    <property type="project" value="InterPro"/>
</dbReference>
<dbReference type="EMBL" id="CP096115">
    <property type="protein sequence ID" value="UUX92380.1"/>
    <property type="molecule type" value="Genomic_DNA"/>
</dbReference>
<dbReference type="GO" id="GO:0006740">
    <property type="term" value="P:NADPH regeneration"/>
    <property type="evidence" value="ECO:0007669"/>
    <property type="project" value="InterPro"/>
</dbReference>
<dbReference type="RefSeq" id="WP_257742529.1">
    <property type="nucleotide sequence ID" value="NZ_CP096115.1"/>
</dbReference>
<dbReference type="GO" id="GO:0016651">
    <property type="term" value="F:oxidoreductase activity, acting on NAD(P)H"/>
    <property type="evidence" value="ECO:0007669"/>
    <property type="project" value="InterPro"/>
</dbReference>
<dbReference type="InterPro" id="IPR010185">
    <property type="entry name" value="NpdG"/>
</dbReference>
<dbReference type="GO" id="GO:0008823">
    <property type="term" value="F:cupric reductase (NADH) activity"/>
    <property type="evidence" value="ECO:0007669"/>
    <property type="project" value="TreeGrafter"/>
</dbReference>
<accession>A0A9E7PM35</accession>
<dbReference type="PANTHER" id="PTHR14239">
    <property type="entry name" value="DUDULIN-RELATED"/>
    <property type="match status" value="1"/>
</dbReference>
<dbReference type="NCBIfam" id="TIGR01915">
    <property type="entry name" value="npdG"/>
    <property type="match status" value="1"/>
</dbReference>
<dbReference type="InterPro" id="IPR036291">
    <property type="entry name" value="NAD(P)-bd_dom_sf"/>
</dbReference>
<evidence type="ECO:0000259" key="2">
    <source>
        <dbReference type="Pfam" id="PF03807"/>
    </source>
</evidence>